<sequence>MDYGEPRSIGFINMMNSSLDRVGPINGVISFRSLHVVTLLCWELKAVGLNALIYNLVKDEVAMRKITSKEGGLMMVK</sequence>
<accession>W1PRV5</accession>
<dbReference type="HOGENOM" id="CLU_2641428_0_0_1"/>
<gene>
    <name evidence="1" type="ORF">AMTR_s00043p00132100</name>
</gene>
<proteinExistence type="predicted"/>
<organism evidence="1 2">
    <name type="scientific">Amborella trichopoda</name>
    <dbReference type="NCBI Taxonomy" id="13333"/>
    <lineage>
        <taxon>Eukaryota</taxon>
        <taxon>Viridiplantae</taxon>
        <taxon>Streptophyta</taxon>
        <taxon>Embryophyta</taxon>
        <taxon>Tracheophyta</taxon>
        <taxon>Spermatophyta</taxon>
        <taxon>Magnoliopsida</taxon>
        <taxon>Amborellales</taxon>
        <taxon>Amborellaceae</taxon>
        <taxon>Amborella</taxon>
    </lineage>
</organism>
<keyword evidence="2" id="KW-1185">Reference proteome</keyword>
<evidence type="ECO:0000313" key="2">
    <source>
        <dbReference type="Proteomes" id="UP000017836"/>
    </source>
</evidence>
<dbReference type="Gramene" id="ERN12737">
    <property type="protein sequence ID" value="ERN12737"/>
    <property type="gene ID" value="AMTR_s00043p00132100"/>
</dbReference>
<evidence type="ECO:0000313" key="1">
    <source>
        <dbReference type="EMBL" id="ERN12737.1"/>
    </source>
</evidence>
<dbReference type="Proteomes" id="UP000017836">
    <property type="component" value="Unassembled WGS sequence"/>
</dbReference>
<reference evidence="2" key="1">
    <citation type="journal article" date="2013" name="Science">
        <title>The Amborella genome and the evolution of flowering plants.</title>
        <authorList>
            <consortium name="Amborella Genome Project"/>
        </authorList>
    </citation>
    <scope>NUCLEOTIDE SEQUENCE [LARGE SCALE GENOMIC DNA]</scope>
</reference>
<protein>
    <submittedName>
        <fullName evidence="1">Uncharacterized protein</fullName>
    </submittedName>
</protein>
<name>W1PRV5_AMBTC</name>
<dbReference type="AlphaFoldDB" id="W1PRV5"/>
<dbReference type="EMBL" id="KI392605">
    <property type="protein sequence ID" value="ERN12737.1"/>
    <property type="molecule type" value="Genomic_DNA"/>
</dbReference>